<name>T1BL37_9ZZZZ</name>
<dbReference type="AlphaFoldDB" id="T1BL37"/>
<feature type="domain" description="4Fe-4S ferredoxin-type" evidence="2">
    <location>
        <begin position="21"/>
        <end position="51"/>
    </location>
</feature>
<dbReference type="InterPro" id="IPR004453">
    <property type="entry name" value="QueG"/>
</dbReference>
<reference evidence="3" key="1">
    <citation type="submission" date="2013-08" db="EMBL/GenBank/DDBJ databases">
        <authorList>
            <person name="Mendez C."/>
            <person name="Richter M."/>
            <person name="Ferrer M."/>
            <person name="Sanchez J."/>
        </authorList>
    </citation>
    <scope>NUCLEOTIDE SEQUENCE</scope>
</reference>
<evidence type="ECO:0000256" key="1">
    <source>
        <dbReference type="ARBA" id="ARBA00022485"/>
    </source>
</evidence>
<dbReference type="PROSITE" id="PS51379">
    <property type="entry name" value="4FE4S_FER_2"/>
    <property type="match status" value="1"/>
</dbReference>
<dbReference type="Pfam" id="PF13484">
    <property type="entry name" value="Fer4_16"/>
    <property type="match status" value="1"/>
</dbReference>
<evidence type="ECO:0000259" key="2">
    <source>
        <dbReference type="PROSITE" id="PS51379"/>
    </source>
</evidence>
<dbReference type="GO" id="GO:0051539">
    <property type="term" value="F:4 iron, 4 sulfur cluster binding"/>
    <property type="evidence" value="ECO:0007669"/>
    <property type="project" value="UniProtKB-KW"/>
</dbReference>
<protein>
    <submittedName>
        <fullName evidence="3">Iron-sulfur cluster-binding protein</fullName>
    </submittedName>
</protein>
<sequence>MLSRDAGSYFFLGELFTDLPLPLDAEPATHCGSCTRCIDICPTRAIVAPRRLDARRCIAYLTIEHKGAIPEELRP</sequence>
<proteinExistence type="predicted"/>
<organism evidence="3">
    <name type="scientific">mine drainage metagenome</name>
    <dbReference type="NCBI Taxonomy" id="410659"/>
    <lineage>
        <taxon>unclassified sequences</taxon>
        <taxon>metagenomes</taxon>
        <taxon>ecological metagenomes</taxon>
    </lineage>
</organism>
<feature type="non-terminal residue" evidence="3">
    <location>
        <position position="75"/>
    </location>
</feature>
<dbReference type="EMBL" id="AUZX01008749">
    <property type="protein sequence ID" value="EQD54660.1"/>
    <property type="molecule type" value="Genomic_DNA"/>
</dbReference>
<dbReference type="GO" id="GO:0052693">
    <property type="term" value="F:epoxyqueuosine reductase activity"/>
    <property type="evidence" value="ECO:0007669"/>
    <property type="project" value="TreeGrafter"/>
</dbReference>
<keyword evidence="1" id="KW-0411">Iron-sulfur</keyword>
<dbReference type="InterPro" id="IPR017896">
    <property type="entry name" value="4Fe4S_Fe-S-bd"/>
</dbReference>
<dbReference type="GO" id="GO:0008616">
    <property type="term" value="P:tRNA queuosine(34) biosynthetic process"/>
    <property type="evidence" value="ECO:0007669"/>
    <property type="project" value="InterPro"/>
</dbReference>
<reference evidence="3" key="2">
    <citation type="journal article" date="2014" name="ISME J.">
        <title>Microbial stratification in low pH oxic and suboxic macroscopic growths along an acid mine drainage.</title>
        <authorList>
            <person name="Mendez-Garcia C."/>
            <person name="Mesa V."/>
            <person name="Sprenger R.R."/>
            <person name="Richter M."/>
            <person name="Diez M.S."/>
            <person name="Solano J."/>
            <person name="Bargiela R."/>
            <person name="Golyshina O.V."/>
            <person name="Manteca A."/>
            <person name="Ramos J.L."/>
            <person name="Gallego J.R."/>
            <person name="Llorente I."/>
            <person name="Martins Dos Santos V.A."/>
            <person name="Jensen O.N."/>
            <person name="Pelaez A.I."/>
            <person name="Sanchez J."/>
            <person name="Ferrer M."/>
        </authorList>
    </citation>
    <scope>NUCLEOTIDE SEQUENCE</scope>
</reference>
<dbReference type="SUPFAM" id="SSF46548">
    <property type="entry name" value="alpha-helical ferredoxin"/>
    <property type="match status" value="1"/>
</dbReference>
<dbReference type="PANTHER" id="PTHR30002:SF4">
    <property type="entry name" value="EPOXYQUEUOSINE REDUCTASE"/>
    <property type="match status" value="1"/>
</dbReference>
<accession>T1BL37</accession>
<gene>
    <name evidence="3" type="ORF">B1A_12112</name>
</gene>
<keyword evidence="1" id="KW-0004">4Fe-4S</keyword>
<keyword evidence="1" id="KW-0479">Metal-binding</keyword>
<evidence type="ECO:0000313" key="3">
    <source>
        <dbReference type="EMBL" id="EQD54660.1"/>
    </source>
</evidence>
<dbReference type="PANTHER" id="PTHR30002">
    <property type="entry name" value="EPOXYQUEUOSINE REDUCTASE"/>
    <property type="match status" value="1"/>
</dbReference>
<keyword evidence="1" id="KW-0408">Iron</keyword>
<comment type="caution">
    <text evidence="3">The sequence shown here is derived from an EMBL/GenBank/DDBJ whole genome shotgun (WGS) entry which is preliminary data.</text>
</comment>
<dbReference type="InterPro" id="IPR017900">
    <property type="entry name" value="4Fe4S_Fe_S_CS"/>
</dbReference>
<dbReference type="PROSITE" id="PS00198">
    <property type="entry name" value="4FE4S_FER_1"/>
    <property type="match status" value="1"/>
</dbReference>